<dbReference type="Proteomes" id="UP000184041">
    <property type="component" value="Unassembled WGS sequence"/>
</dbReference>
<sequence length="279" mass="29396">MILQNKILSVPLTLLIGISVLVVGCETDDSGLGADGGMGTMTVQMTDAPIDSADAVNVFIERVEVNNAEDEEGWTVLNEPQQSYNLLELVNGATEVIGSSELEPGVYNQIRLILSEGGHSVEVNGEVHDMKVPSGPQTGIKLNINAEIEPDIEYVLLLDFDASRSVVAAGPPGNAVKYLLKPVVTAKEEAITGNIEGTADPAESRPVVYAISGTDTLASTIADTTSGDFRIIGLEEGSYEVALHSRNEAYQSVVEEDVSVSVGATAEIGTIELPPATEE</sequence>
<gene>
    <name evidence="2" type="ORF">SAMN05443144_101367</name>
</gene>
<feature type="domain" description="DUF4382" evidence="1">
    <location>
        <begin position="39"/>
        <end position="182"/>
    </location>
</feature>
<organism evidence="2 3">
    <name type="scientific">Fodinibius roseus</name>
    <dbReference type="NCBI Taxonomy" id="1194090"/>
    <lineage>
        <taxon>Bacteria</taxon>
        <taxon>Pseudomonadati</taxon>
        <taxon>Balneolota</taxon>
        <taxon>Balneolia</taxon>
        <taxon>Balneolales</taxon>
        <taxon>Balneolaceae</taxon>
        <taxon>Fodinibius</taxon>
    </lineage>
</organism>
<dbReference type="EMBL" id="FQUS01000001">
    <property type="protein sequence ID" value="SHE47156.1"/>
    <property type="molecule type" value="Genomic_DNA"/>
</dbReference>
<accession>A0A1M4TRW4</accession>
<name>A0A1M4TRW4_9BACT</name>
<evidence type="ECO:0000259" key="1">
    <source>
        <dbReference type="Pfam" id="PF14321"/>
    </source>
</evidence>
<dbReference type="Pfam" id="PF14321">
    <property type="entry name" value="DUF4382"/>
    <property type="match status" value="1"/>
</dbReference>
<dbReference type="RefSeq" id="WP_084087946.1">
    <property type="nucleotide sequence ID" value="NZ_FQUS01000001.1"/>
</dbReference>
<keyword evidence="3" id="KW-1185">Reference proteome</keyword>
<protein>
    <recommendedName>
        <fullName evidence="1">DUF4382 domain-containing protein</fullName>
    </recommendedName>
</protein>
<evidence type="ECO:0000313" key="2">
    <source>
        <dbReference type="EMBL" id="SHE47156.1"/>
    </source>
</evidence>
<dbReference type="AlphaFoldDB" id="A0A1M4TRW4"/>
<dbReference type="PROSITE" id="PS51257">
    <property type="entry name" value="PROKAR_LIPOPROTEIN"/>
    <property type="match status" value="1"/>
</dbReference>
<dbReference type="InterPro" id="IPR025491">
    <property type="entry name" value="DUF4382"/>
</dbReference>
<evidence type="ECO:0000313" key="3">
    <source>
        <dbReference type="Proteomes" id="UP000184041"/>
    </source>
</evidence>
<dbReference type="OrthoDB" id="2111471at2"/>
<proteinExistence type="predicted"/>
<reference evidence="2 3" key="1">
    <citation type="submission" date="2016-11" db="EMBL/GenBank/DDBJ databases">
        <authorList>
            <person name="Jaros S."/>
            <person name="Januszkiewicz K."/>
            <person name="Wedrychowicz H."/>
        </authorList>
    </citation>
    <scope>NUCLEOTIDE SEQUENCE [LARGE SCALE GENOMIC DNA]</scope>
    <source>
        <strain evidence="2 3">DSM 21986</strain>
    </source>
</reference>
<dbReference type="STRING" id="1194090.SAMN05443144_101367"/>
<dbReference type="Gene3D" id="2.60.40.1120">
    <property type="entry name" value="Carboxypeptidase-like, regulatory domain"/>
    <property type="match status" value="1"/>
</dbReference>